<protein>
    <recommendedName>
        <fullName evidence="3">Glycosyl transferase family 2</fullName>
    </recommendedName>
</protein>
<dbReference type="EMBL" id="BLIV01000002">
    <property type="protein sequence ID" value="GFE49296.1"/>
    <property type="molecule type" value="Genomic_DNA"/>
</dbReference>
<dbReference type="SUPFAM" id="SSF53448">
    <property type="entry name" value="Nucleotide-diphospho-sugar transferases"/>
    <property type="match status" value="1"/>
</dbReference>
<dbReference type="Pfam" id="PF13704">
    <property type="entry name" value="Glyco_tranf_2_4"/>
    <property type="match status" value="1"/>
</dbReference>
<proteinExistence type="predicted"/>
<organism evidence="1 2">
    <name type="scientific">Roseobacter cerasinus</name>
    <dbReference type="NCBI Taxonomy" id="2602289"/>
    <lineage>
        <taxon>Bacteria</taxon>
        <taxon>Pseudomonadati</taxon>
        <taxon>Pseudomonadota</taxon>
        <taxon>Alphaproteobacteria</taxon>
        <taxon>Rhodobacterales</taxon>
        <taxon>Roseobacteraceae</taxon>
        <taxon>Roseobacter</taxon>
    </lineage>
</organism>
<dbReference type="InterPro" id="IPR029044">
    <property type="entry name" value="Nucleotide-diphossugar_trans"/>
</dbReference>
<comment type="caution">
    <text evidence="1">The sequence shown here is derived from an EMBL/GenBank/DDBJ whole genome shotgun (WGS) entry which is preliminary data.</text>
</comment>
<dbReference type="Proteomes" id="UP000436522">
    <property type="component" value="Unassembled WGS sequence"/>
</dbReference>
<sequence length="320" mass="37184">MLLRAHQSRKALTNLRDRTAQIKENDILLFATMRNESLRLPNFLEHYRNLGVNHFLIVDNGSEDESLAFLEAQPDVSVWLTFDSYKASRFGMDWLTWLLRRYGHGHWTVTVDADELLIYPDHTSRKLPELTAWLDRTGQPMMGALMLDLYPKGPADTQEYYAGDDPCEVLQWFDAYGYWAQRQPKMEALWLQGGPRARRFFGADPRRAPTLNKTPLIKWHRSYTYVSSTHSALPTRLNRIYDESGVEKVSGVLLHTKFLPDAGARARQEQQRKEHFSNSSLYDEYYAAMARNPDLWTPESLRLSGWQQLLRLGLMSRGGW</sequence>
<evidence type="ECO:0000313" key="1">
    <source>
        <dbReference type="EMBL" id="GFE49296.1"/>
    </source>
</evidence>
<gene>
    <name evidence="1" type="ORF">So717_10490</name>
</gene>
<evidence type="ECO:0000313" key="2">
    <source>
        <dbReference type="Proteomes" id="UP000436522"/>
    </source>
</evidence>
<accession>A0A640VSV1</accession>
<keyword evidence="2" id="KW-1185">Reference proteome</keyword>
<dbReference type="AlphaFoldDB" id="A0A640VSV1"/>
<name>A0A640VSV1_9RHOB</name>
<reference evidence="1 2" key="1">
    <citation type="submission" date="2019-12" db="EMBL/GenBank/DDBJ databases">
        <title>Roseobacter cerasinus sp. nov., isolated from seawater around aquaculture.</title>
        <authorList>
            <person name="Muramatsu S."/>
            <person name="Takabe Y."/>
            <person name="Mori K."/>
            <person name="Takaichi S."/>
            <person name="Hanada S."/>
        </authorList>
    </citation>
    <scope>NUCLEOTIDE SEQUENCE [LARGE SCALE GENOMIC DNA]</scope>
    <source>
        <strain evidence="1 2">AI77</strain>
    </source>
</reference>
<evidence type="ECO:0008006" key="3">
    <source>
        <dbReference type="Google" id="ProtNLM"/>
    </source>
</evidence>